<dbReference type="Pfam" id="PF00895">
    <property type="entry name" value="ATP-synt_8"/>
    <property type="match status" value="1"/>
</dbReference>
<dbReference type="GO" id="GO:0031966">
    <property type="term" value="C:mitochondrial membrane"/>
    <property type="evidence" value="ECO:0007669"/>
    <property type="project" value="UniProtKB-SubCell"/>
</dbReference>
<keyword evidence="6 12" id="KW-0812">Transmembrane</keyword>
<protein>
    <recommendedName>
        <fullName evidence="12">ATP synthase complex subunit 8</fullName>
    </recommendedName>
</protein>
<keyword evidence="11 13" id="KW-0472">Membrane</keyword>
<evidence type="ECO:0000256" key="10">
    <source>
        <dbReference type="ARBA" id="ARBA00023128"/>
    </source>
</evidence>
<dbReference type="AlphaFoldDB" id="A0A7M1IC96"/>
<evidence type="ECO:0000256" key="1">
    <source>
        <dbReference type="ARBA" id="ARBA00004304"/>
    </source>
</evidence>
<evidence type="ECO:0000256" key="11">
    <source>
        <dbReference type="ARBA" id="ARBA00023136"/>
    </source>
</evidence>
<dbReference type="GO" id="GO:0045259">
    <property type="term" value="C:proton-transporting ATP synthase complex"/>
    <property type="evidence" value="ECO:0007669"/>
    <property type="project" value="UniProtKB-KW"/>
</dbReference>
<feature type="transmembrane region" description="Helical" evidence="13">
    <location>
        <begin position="12"/>
        <end position="31"/>
    </location>
</feature>
<reference evidence="14" key="2">
    <citation type="journal article" date="2020" name="Mitochondrial DNA Part B Resour">
        <title>The complete mitochondrial genome of the lychee stinkbug Mattiphus splendidus (Hemiptera: Tessaratomidae).</title>
        <authorList>
            <person name="Xu S."/>
            <person name="Wu Y."/>
            <person name="Cai W."/>
            <person name="Song F."/>
        </authorList>
    </citation>
    <scope>NUCLEOTIDE SEQUENCE</scope>
</reference>
<dbReference type="RefSeq" id="YP_010026161.1">
    <property type="nucleotide sequence ID" value="NC_053743.1"/>
</dbReference>
<accession>A0A7M1IC96</accession>
<keyword evidence="10 12" id="KW-0496">Mitochondrion</keyword>
<comment type="subunit">
    <text evidence="3">F-type ATPases have 2 components, CF(1) - the catalytic core - and CF(0) - the membrane proton channel.</text>
</comment>
<evidence type="ECO:0000256" key="12">
    <source>
        <dbReference type="RuleBase" id="RU003661"/>
    </source>
</evidence>
<dbReference type="EMBL" id="MN496304">
    <property type="protein sequence ID" value="QOQ37013.1"/>
    <property type="molecule type" value="Genomic_DNA"/>
</dbReference>
<evidence type="ECO:0000256" key="5">
    <source>
        <dbReference type="ARBA" id="ARBA00022547"/>
    </source>
</evidence>
<comment type="similarity">
    <text evidence="2 12">Belongs to the ATPase protein 8 family.</text>
</comment>
<gene>
    <name evidence="14" type="primary">ATP8</name>
</gene>
<geneLocation type="mitochondrion" evidence="14"/>
<keyword evidence="7 12" id="KW-0375">Hydrogen ion transport</keyword>
<evidence type="ECO:0000256" key="3">
    <source>
        <dbReference type="ARBA" id="ARBA00011291"/>
    </source>
</evidence>
<reference evidence="14" key="1">
    <citation type="submission" date="2019-09" db="EMBL/GenBank/DDBJ databases">
        <authorList>
            <person name="Xu S.W."/>
            <person name="Li H."/>
            <person name="Cai W.Z."/>
        </authorList>
    </citation>
    <scope>NUCLEOTIDE SEQUENCE</scope>
</reference>
<evidence type="ECO:0000256" key="13">
    <source>
        <dbReference type="SAM" id="Phobius"/>
    </source>
</evidence>
<keyword evidence="5 12" id="KW-0138">CF(0)</keyword>
<evidence type="ECO:0000256" key="8">
    <source>
        <dbReference type="ARBA" id="ARBA00022989"/>
    </source>
</evidence>
<evidence type="ECO:0000256" key="2">
    <source>
        <dbReference type="ARBA" id="ARBA00008892"/>
    </source>
</evidence>
<keyword evidence="8 13" id="KW-1133">Transmembrane helix</keyword>
<dbReference type="CTD" id="4509"/>
<keyword evidence="4 12" id="KW-0813">Transport</keyword>
<dbReference type="GeneID" id="63367238"/>
<name>A0A7M1IC96_9HEMI</name>
<dbReference type="InterPro" id="IPR001421">
    <property type="entry name" value="ATP8_metazoa"/>
</dbReference>
<organism evidence="14">
    <name type="scientific">Mattiphus splendidus</name>
    <dbReference type="NCBI Taxonomy" id="1603602"/>
    <lineage>
        <taxon>Eukaryota</taxon>
        <taxon>Metazoa</taxon>
        <taxon>Ecdysozoa</taxon>
        <taxon>Arthropoda</taxon>
        <taxon>Hexapoda</taxon>
        <taxon>Insecta</taxon>
        <taxon>Pterygota</taxon>
        <taxon>Neoptera</taxon>
        <taxon>Paraneoptera</taxon>
        <taxon>Hemiptera</taxon>
        <taxon>Heteroptera</taxon>
        <taxon>Panheteroptera</taxon>
        <taxon>Pentatomomorpha</taxon>
        <taxon>Pentatomoidea</taxon>
        <taxon>Tessaratomidae</taxon>
        <taxon>Mattiphus</taxon>
    </lineage>
</organism>
<sequence>MPQMAPLWWESLFIMFIILFLIMSMIIYHLIKPKKMKLKSLNKMVYQMNWKW</sequence>
<evidence type="ECO:0000256" key="6">
    <source>
        <dbReference type="ARBA" id="ARBA00022692"/>
    </source>
</evidence>
<dbReference type="GO" id="GO:0015986">
    <property type="term" value="P:proton motive force-driven ATP synthesis"/>
    <property type="evidence" value="ECO:0007669"/>
    <property type="project" value="InterPro"/>
</dbReference>
<evidence type="ECO:0000256" key="7">
    <source>
        <dbReference type="ARBA" id="ARBA00022781"/>
    </source>
</evidence>
<evidence type="ECO:0000256" key="4">
    <source>
        <dbReference type="ARBA" id="ARBA00022448"/>
    </source>
</evidence>
<evidence type="ECO:0000313" key="14">
    <source>
        <dbReference type="EMBL" id="QOQ37013.1"/>
    </source>
</evidence>
<comment type="subcellular location">
    <subcellularLocation>
        <location evidence="1 12">Mitochondrion membrane</location>
        <topology evidence="1 12">Single-pass membrane protein</topology>
    </subcellularLocation>
</comment>
<keyword evidence="9 12" id="KW-0406">Ion transport</keyword>
<proteinExistence type="inferred from homology"/>
<evidence type="ECO:0000256" key="9">
    <source>
        <dbReference type="ARBA" id="ARBA00023065"/>
    </source>
</evidence>
<dbReference type="GO" id="GO:0015078">
    <property type="term" value="F:proton transmembrane transporter activity"/>
    <property type="evidence" value="ECO:0007669"/>
    <property type="project" value="InterPro"/>
</dbReference>